<dbReference type="CDD" id="cd00067">
    <property type="entry name" value="GAL4"/>
    <property type="match status" value="1"/>
</dbReference>
<dbReference type="PROSITE" id="PS50048">
    <property type="entry name" value="ZN2_CY6_FUNGAL_2"/>
    <property type="match status" value="1"/>
</dbReference>
<dbReference type="EMBL" id="JARPMG010000001">
    <property type="protein sequence ID" value="KAJ8103614.1"/>
    <property type="molecule type" value="Genomic_DNA"/>
</dbReference>
<dbReference type="InterPro" id="IPR001138">
    <property type="entry name" value="Zn2Cys6_DnaBD"/>
</dbReference>
<organism evidence="2 3">
    <name type="scientific">Lipomyces tetrasporus</name>
    <dbReference type="NCBI Taxonomy" id="54092"/>
    <lineage>
        <taxon>Eukaryota</taxon>
        <taxon>Fungi</taxon>
        <taxon>Dikarya</taxon>
        <taxon>Ascomycota</taxon>
        <taxon>Saccharomycotina</taxon>
        <taxon>Lipomycetes</taxon>
        <taxon>Lipomycetales</taxon>
        <taxon>Lipomycetaceae</taxon>
        <taxon>Lipomyces</taxon>
    </lineage>
</organism>
<dbReference type="InterPro" id="IPR053157">
    <property type="entry name" value="Sterol_Uptake_Regulator"/>
</dbReference>
<dbReference type="Proteomes" id="UP001217417">
    <property type="component" value="Unassembled WGS sequence"/>
</dbReference>
<dbReference type="GeneID" id="80881391"/>
<dbReference type="RefSeq" id="XP_056047064.1">
    <property type="nucleotide sequence ID" value="XM_056186225.1"/>
</dbReference>
<gene>
    <name evidence="2" type="ORF">POJ06DRAFT_242448</name>
</gene>
<dbReference type="PANTHER" id="PTHR47784:SF5">
    <property type="entry name" value="STEROL UPTAKE CONTROL PROTEIN 2"/>
    <property type="match status" value="1"/>
</dbReference>
<dbReference type="AlphaFoldDB" id="A0AAD7VW41"/>
<evidence type="ECO:0000313" key="3">
    <source>
        <dbReference type="Proteomes" id="UP001217417"/>
    </source>
</evidence>
<keyword evidence="3" id="KW-1185">Reference proteome</keyword>
<name>A0AAD7VW41_9ASCO</name>
<dbReference type="Pfam" id="PF00172">
    <property type="entry name" value="Zn_clus"/>
    <property type="match status" value="1"/>
</dbReference>
<accession>A0AAD7VW41</accession>
<proteinExistence type="predicted"/>
<dbReference type="InterPro" id="IPR036864">
    <property type="entry name" value="Zn2-C6_fun-type_DNA-bd_sf"/>
</dbReference>
<dbReference type="PANTHER" id="PTHR47784">
    <property type="entry name" value="STEROL UPTAKE CONTROL PROTEIN 2"/>
    <property type="match status" value="1"/>
</dbReference>
<dbReference type="Pfam" id="PF11951">
    <property type="entry name" value="Fungal_trans_2"/>
    <property type="match status" value="1"/>
</dbReference>
<dbReference type="PROSITE" id="PS00463">
    <property type="entry name" value="ZN2_CY6_FUNGAL_1"/>
    <property type="match status" value="1"/>
</dbReference>
<reference evidence="2" key="1">
    <citation type="submission" date="2023-03" db="EMBL/GenBank/DDBJ databases">
        <title>Near-Complete genome sequence of Lipomyces tetrasporous NRRL Y-64009, an oleaginous yeast capable of growing on lignocellulosic hydrolysates.</title>
        <authorList>
            <consortium name="Lawrence Berkeley National Laboratory"/>
            <person name="Jagtap S.S."/>
            <person name="Liu J.-J."/>
            <person name="Walukiewicz H.E."/>
            <person name="Pangilinan J."/>
            <person name="Lipzen A."/>
            <person name="Ahrendt S."/>
            <person name="Koriabine M."/>
            <person name="Cobaugh K."/>
            <person name="Salamov A."/>
            <person name="Yoshinaga Y."/>
            <person name="Ng V."/>
            <person name="Daum C."/>
            <person name="Grigoriev I.V."/>
            <person name="Slininger P.J."/>
            <person name="Dien B.S."/>
            <person name="Jin Y.-S."/>
            <person name="Rao C.V."/>
        </authorList>
    </citation>
    <scope>NUCLEOTIDE SEQUENCE</scope>
    <source>
        <strain evidence="2">NRRL Y-64009</strain>
    </source>
</reference>
<sequence length="421" mass="46967">MPSRRSHSKSRLGCFQCKKRRVKCDEKVPCCGNCAKQKITCNYAGASASHLLLCRSTYTNDQNSLDADGWSSSDSIGSSVSSPFFFSITASTKGDPLSTTSPSSLNPLHISSNLIARNCQFTSDLYMHDLELMHHYSTQTYRTLSDARELQEIWQTIVPKVALNHRFLMHGLLALSAFHLVRLNSADNVRIVYMEIARRHQVLSLCSFRPETDNITTLNCDAVFAFSGILSVIAFASSQCTEIEQGMTPVEEVLQAFGLIRGVSEILRTSWDWIGKGQLAPLVQNMGTRIADSVPPDVRAALDHLDEINNDNLDSEAKSVYYSAIHELRVSFEKLCSKCEQVRTALAWSSAVSPAFIALLKSRQPIALVILAHYCVILRRLDGCWWLTGWSARLVEEIYRSLDASWQPSIRWPVKVIGLAG</sequence>
<dbReference type="GO" id="GO:0001228">
    <property type="term" value="F:DNA-binding transcription activator activity, RNA polymerase II-specific"/>
    <property type="evidence" value="ECO:0007669"/>
    <property type="project" value="TreeGrafter"/>
</dbReference>
<evidence type="ECO:0000259" key="1">
    <source>
        <dbReference type="PROSITE" id="PS50048"/>
    </source>
</evidence>
<dbReference type="GO" id="GO:0008270">
    <property type="term" value="F:zinc ion binding"/>
    <property type="evidence" value="ECO:0007669"/>
    <property type="project" value="InterPro"/>
</dbReference>
<dbReference type="Gene3D" id="4.10.240.10">
    <property type="entry name" value="Zn(2)-C6 fungal-type DNA-binding domain"/>
    <property type="match status" value="1"/>
</dbReference>
<dbReference type="SUPFAM" id="SSF57701">
    <property type="entry name" value="Zn2/Cys6 DNA-binding domain"/>
    <property type="match status" value="1"/>
</dbReference>
<protein>
    <recommendedName>
        <fullName evidence="1">Zn(2)-C6 fungal-type domain-containing protein</fullName>
    </recommendedName>
</protein>
<comment type="caution">
    <text evidence="2">The sequence shown here is derived from an EMBL/GenBank/DDBJ whole genome shotgun (WGS) entry which is preliminary data.</text>
</comment>
<dbReference type="SMART" id="SM00066">
    <property type="entry name" value="GAL4"/>
    <property type="match status" value="1"/>
</dbReference>
<evidence type="ECO:0000313" key="2">
    <source>
        <dbReference type="EMBL" id="KAJ8103614.1"/>
    </source>
</evidence>
<dbReference type="InterPro" id="IPR021858">
    <property type="entry name" value="Fun_TF"/>
</dbReference>
<feature type="domain" description="Zn(2)-C6 fungal-type" evidence="1">
    <location>
        <begin position="13"/>
        <end position="43"/>
    </location>
</feature>